<keyword evidence="11 23" id="KW-0378">Hydrolase</keyword>
<dbReference type="SUPFAM" id="SSF81624">
    <property type="entry name" value="N-terminal domain of MutM-like DNA repair proteins"/>
    <property type="match status" value="1"/>
</dbReference>
<evidence type="ECO:0000256" key="1">
    <source>
        <dbReference type="ARBA" id="ARBA00001668"/>
    </source>
</evidence>
<dbReference type="PANTHER" id="PTHR22993">
    <property type="entry name" value="FORMAMIDOPYRIMIDINE-DNA GLYCOSYLASE"/>
    <property type="match status" value="1"/>
</dbReference>
<dbReference type="GO" id="GO:0008270">
    <property type="term" value="F:zinc ion binding"/>
    <property type="evidence" value="ECO:0007669"/>
    <property type="project" value="UniProtKB-KW"/>
</dbReference>
<evidence type="ECO:0000259" key="22">
    <source>
        <dbReference type="PROSITE" id="PS51068"/>
    </source>
</evidence>
<evidence type="ECO:0000256" key="13">
    <source>
        <dbReference type="ARBA" id="ARBA00023125"/>
    </source>
</evidence>
<keyword evidence="14" id="KW-0234">DNA repair</keyword>
<dbReference type="SUPFAM" id="SSF46946">
    <property type="entry name" value="S13-like H2TH domain"/>
    <property type="match status" value="1"/>
</dbReference>
<evidence type="ECO:0000256" key="2">
    <source>
        <dbReference type="ARBA" id="ARBA00001947"/>
    </source>
</evidence>
<dbReference type="Gene3D" id="3.20.190.10">
    <property type="entry name" value="MutM-like, N-terminal"/>
    <property type="match status" value="1"/>
</dbReference>
<keyword evidence="16" id="KW-0511">Multifunctional enzyme</keyword>
<comment type="subunit">
    <text evidence="4">Monomer.</text>
</comment>
<evidence type="ECO:0000256" key="12">
    <source>
        <dbReference type="ARBA" id="ARBA00022833"/>
    </source>
</evidence>
<keyword evidence="13" id="KW-0238">DNA-binding</keyword>
<feature type="domain" description="Formamidopyrimidine-DNA glycosylase catalytic" evidence="22">
    <location>
        <begin position="15"/>
        <end position="126"/>
    </location>
</feature>
<keyword evidence="10 20" id="KW-0863">Zinc-finger</keyword>
<dbReference type="AlphaFoldDB" id="B9KIV4"/>
<dbReference type="InterPro" id="IPR015886">
    <property type="entry name" value="H2TH_FPG"/>
</dbReference>
<evidence type="ECO:0000256" key="19">
    <source>
        <dbReference type="ARBA" id="ARBA00044632"/>
    </source>
</evidence>
<dbReference type="PANTHER" id="PTHR22993:SF9">
    <property type="entry name" value="FORMAMIDOPYRIMIDINE-DNA GLYCOSYLASE"/>
    <property type="match status" value="1"/>
</dbReference>
<dbReference type="eggNOG" id="COG0266">
    <property type="taxonomic scope" value="Bacteria"/>
</dbReference>
<evidence type="ECO:0000256" key="6">
    <source>
        <dbReference type="ARBA" id="ARBA00012720"/>
    </source>
</evidence>
<keyword evidence="17 23" id="KW-0326">Glycosidase</keyword>
<evidence type="ECO:0000256" key="20">
    <source>
        <dbReference type="PROSITE-ProRule" id="PRU00391"/>
    </source>
</evidence>
<dbReference type="SMART" id="SM01232">
    <property type="entry name" value="H2TH"/>
    <property type="match status" value="1"/>
</dbReference>
<dbReference type="STRING" id="320483.AMF_570"/>
<evidence type="ECO:0000256" key="7">
    <source>
        <dbReference type="ARBA" id="ARBA00016240"/>
    </source>
</evidence>
<dbReference type="GO" id="GO:0034039">
    <property type="term" value="F:8-oxo-7,8-dihydroguanine DNA N-glycosylase activity"/>
    <property type="evidence" value="ECO:0007669"/>
    <property type="project" value="TreeGrafter"/>
</dbReference>
<feature type="domain" description="FPG-type" evidence="21">
    <location>
        <begin position="246"/>
        <end position="280"/>
    </location>
</feature>
<proteinExistence type="inferred from homology"/>
<dbReference type="EC" id="4.2.99.18" evidence="6"/>
<dbReference type="PROSITE" id="PS51068">
    <property type="entry name" value="FPG_CAT"/>
    <property type="match status" value="1"/>
</dbReference>
<gene>
    <name evidence="23" type="primary">fpg</name>
    <name evidence="23" type="ordered locus">AMF_570</name>
</gene>
<dbReference type="SMART" id="SM00898">
    <property type="entry name" value="Fapy_DNA_glyco"/>
    <property type="match status" value="1"/>
</dbReference>
<dbReference type="PROSITE" id="PS51066">
    <property type="entry name" value="ZF_FPG_2"/>
    <property type="match status" value="1"/>
</dbReference>
<keyword evidence="8" id="KW-0479">Metal-binding</keyword>
<dbReference type="Pfam" id="PF06831">
    <property type="entry name" value="H2TH"/>
    <property type="match status" value="1"/>
</dbReference>
<dbReference type="InterPro" id="IPR020629">
    <property type="entry name" value="FPG_Glyclase"/>
</dbReference>
<dbReference type="Proteomes" id="UP000007307">
    <property type="component" value="Chromosome"/>
</dbReference>
<dbReference type="InterPro" id="IPR035937">
    <property type="entry name" value="FPG_N"/>
</dbReference>
<comment type="catalytic activity">
    <reaction evidence="19">
        <text>2'-deoxyribonucleotide-(2'-deoxyribose 5'-phosphate)-2'-deoxyribonucleotide-DNA = a 3'-end 2'-deoxyribonucleotide-(2,3-dehydro-2,3-deoxyribose 5'-phosphate)-DNA + a 5'-end 5'-phospho-2'-deoxyribonucleoside-DNA + H(+)</text>
        <dbReference type="Rhea" id="RHEA:66592"/>
        <dbReference type="Rhea" id="RHEA-COMP:13180"/>
        <dbReference type="Rhea" id="RHEA-COMP:16897"/>
        <dbReference type="Rhea" id="RHEA-COMP:17067"/>
        <dbReference type="ChEBI" id="CHEBI:15378"/>
        <dbReference type="ChEBI" id="CHEBI:136412"/>
        <dbReference type="ChEBI" id="CHEBI:157695"/>
        <dbReference type="ChEBI" id="CHEBI:167181"/>
        <dbReference type="EC" id="4.2.99.18"/>
    </reaction>
</comment>
<evidence type="ECO:0000256" key="8">
    <source>
        <dbReference type="ARBA" id="ARBA00022723"/>
    </source>
</evidence>
<organism evidence="23 24">
    <name type="scientific">Anaplasma marginale (strain Florida)</name>
    <dbReference type="NCBI Taxonomy" id="320483"/>
    <lineage>
        <taxon>Bacteria</taxon>
        <taxon>Pseudomonadati</taxon>
        <taxon>Pseudomonadota</taxon>
        <taxon>Alphaproteobacteria</taxon>
        <taxon>Rickettsiales</taxon>
        <taxon>Anaplasmataceae</taxon>
        <taxon>Anaplasma</taxon>
    </lineage>
</organism>
<dbReference type="InterPro" id="IPR000214">
    <property type="entry name" value="Znf_DNA_glyclase/AP_lyase"/>
</dbReference>
<evidence type="ECO:0000256" key="3">
    <source>
        <dbReference type="ARBA" id="ARBA00009409"/>
    </source>
</evidence>
<dbReference type="Gene3D" id="1.10.8.50">
    <property type="match status" value="1"/>
</dbReference>
<evidence type="ECO:0000256" key="16">
    <source>
        <dbReference type="ARBA" id="ARBA00023268"/>
    </source>
</evidence>
<dbReference type="KEGG" id="amf:AMF_570"/>
<keyword evidence="9" id="KW-0227">DNA damage</keyword>
<dbReference type="EC" id="3.2.2.23" evidence="5"/>
<dbReference type="InterPro" id="IPR012319">
    <property type="entry name" value="FPG_cat"/>
</dbReference>
<sequence length="292" mass="32364">MLAVKGKNLPALKMPELPEAEVISRFFASKAVGRHVEGVTVYRRDLRVRIADDFESAVVGRKIESVCRISRYLVFVLSRGERVMFHLGMSGRMAHVRPYVREKHDHVALLLDGGFHVVFNDPRRFGAVLLVNFQAYENIASRIGPDPLSAEFNAEYLMRPSKACVKSVLMNNAIVAGIGNIYASEILFRAGVLPMRAMSSISYAECEGIVRETKATLQLAINTGGSTIRDYKIPTGAAGGFQQHFMVYQRAGQPCNVCGARILSERRGGRSTFFCALCPAVAPSWMTTRSWE</sequence>
<dbReference type="NCBIfam" id="TIGR00577">
    <property type="entry name" value="fpg"/>
    <property type="match status" value="1"/>
</dbReference>
<evidence type="ECO:0000256" key="15">
    <source>
        <dbReference type="ARBA" id="ARBA00023239"/>
    </source>
</evidence>
<dbReference type="FunFam" id="1.10.8.50:FF:000003">
    <property type="entry name" value="Formamidopyrimidine-DNA glycosylase"/>
    <property type="match status" value="1"/>
</dbReference>
<dbReference type="Pfam" id="PF01149">
    <property type="entry name" value="Fapy_DNA_glyco"/>
    <property type="match status" value="1"/>
</dbReference>
<dbReference type="Pfam" id="PF06827">
    <property type="entry name" value="zf-FPG_IleRS"/>
    <property type="match status" value="1"/>
</dbReference>
<dbReference type="InterPro" id="IPR010979">
    <property type="entry name" value="Ribosomal_uS13-like_H2TH"/>
</dbReference>
<dbReference type="InterPro" id="IPR010663">
    <property type="entry name" value="Znf_FPG/IleRS"/>
</dbReference>
<dbReference type="GO" id="GO:0003684">
    <property type="term" value="F:damaged DNA binding"/>
    <property type="evidence" value="ECO:0007669"/>
    <property type="project" value="InterPro"/>
</dbReference>
<comment type="catalytic activity">
    <reaction evidence="1">
        <text>Hydrolysis of DNA containing ring-opened 7-methylguanine residues, releasing 2,6-diamino-4-hydroxy-5-(N-methyl)formamidopyrimidine.</text>
        <dbReference type="EC" id="3.2.2.23"/>
    </reaction>
</comment>
<evidence type="ECO:0000313" key="23">
    <source>
        <dbReference type="EMBL" id="ACM49416.1"/>
    </source>
</evidence>
<evidence type="ECO:0000313" key="24">
    <source>
        <dbReference type="Proteomes" id="UP000007307"/>
    </source>
</evidence>
<reference evidence="23 24" key="1">
    <citation type="journal article" date="2009" name="BMC Genomics">
        <title>Conservation in the face of diversity: multistrain analysis of an intracellular bacterium.</title>
        <authorList>
            <person name="Dark M.J."/>
            <person name="Herndon D.R."/>
            <person name="Kappmeyer L.S."/>
            <person name="Gonzales M.P."/>
            <person name="Nordeen E."/>
            <person name="Palmer G.H."/>
            <person name="Knowles D.P. Jr."/>
            <person name="Brayton K.A."/>
        </authorList>
    </citation>
    <scope>NUCLEOTIDE SEQUENCE [LARGE SCALE GENOMIC DNA]</scope>
    <source>
        <strain evidence="23 24">Florida</strain>
    </source>
</reference>
<evidence type="ECO:0000256" key="17">
    <source>
        <dbReference type="ARBA" id="ARBA00023295"/>
    </source>
</evidence>
<evidence type="ECO:0000256" key="9">
    <source>
        <dbReference type="ARBA" id="ARBA00022763"/>
    </source>
</evidence>
<dbReference type="HOGENOM" id="CLU_038423_1_1_5"/>
<evidence type="ECO:0000256" key="5">
    <source>
        <dbReference type="ARBA" id="ARBA00012024"/>
    </source>
</evidence>
<evidence type="ECO:0000256" key="4">
    <source>
        <dbReference type="ARBA" id="ARBA00011245"/>
    </source>
</evidence>
<dbReference type="CDD" id="cd08966">
    <property type="entry name" value="EcFpg-like_N"/>
    <property type="match status" value="1"/>
</dbReference>
<dbReference type="GO" id="GO:0006284">
    <property type="term" value="P:base-excision repair"/>
    <property type="evidence" value="ECO:0007669"/>
    <property type="project" value="InterPro"/>
</dbReference>
<accession>B9KIV4</accession>
<evidence type="ECO:0000256" key="11">
    <source>
        <dbReference type="ARBA" id="ARBA00022801"/>
    </source>
</evidence>
<keyword evidence="12" id="KW-0862">Zinc</keyword>
<comment type="similarity">
    <text evidence="3">Belongs to the FPG family.</text>
</comment>
<evidence type="ECO:0000256" key="18">
    <source>
        <dbReference type="ARBA" id="ARBA00030638"/>
    </source>
</evidence>
<dbReference type="EMBL" id="CP001079">
    <property type="protein sequence ID" value="ACM49416.1"/>
    <property type="molecule type" value="Genomic_DNA"/>
</dbReference>
<comment type="cofactor">
    <cofactor evidence="2">
        <name>Zn(2+)</name>
        <dbReference type="ChEBI" id="CHEBI:29105"/>
    </cofactor>
</comment>
<keyword evidence="24" id="KW-1185">Reference proteome</keyword>
<protein>
    <recommendedName>
        <fullName evidence="7">Formamidopyrimidine-DNA glycosylase</fullName>
        <ecNumber evidence="5">3.2.2.23</ecNumber>
        <ecNumber evidence="6">4.2.99.18</ecNumber>
    </recommendedName>
    <alternativeName>
        <fullName evidence="18">DNA-(apurinic or apyrimidinic site) lyase MutM</fullName>
    </alternativeName>
</protein>
<evidence type="ECO:0000259" key="21">
    <source>
        <dbReference type="PROSITE" id="PS51066"/>
    </source>
</evidence>
<dbReference type="SUPFAM" id="SSF57716">
    <property type="entry name" value="Glucocorticoid receptor-like (DNA-binding domain)"/>
    <property type="match status" value="1"/>
</dbReference>
<dbReference type="GO" id="GO:0140078">
    <property type="term" value="F:class I DNA-(apurinic or apyrimidinic site) endonuclease activity"/>
    <property type="evidence" value="ECO:0007669"/>
    <property type="project" value="UniProtKB-EC"/>
</dbReference>
<keyword evidence="15" id="KW-0456">Lyase</keyword>
<dbReference type="NCBIfam" id="NF002211">
    <property type="entry name" value="PRK01103.1"/>
    <property type="match status" value="1"/>
</dbReference>
<evidence type="ECO:0000256" key="14">
    <source>
        <dbReference type="ARBA" id="ARBA00023204"/>
    </source>
</evidence>
<evidence type="ECO:0000256" key="10">
    <source>
        <dbReference type="ARBA" id="ARBA00022771"/>
    </source>
</evidence>
<name>B9KIV4_ANAMF</name>